<dbReference type="PANTHER" id="PTHR43591:SF24">
    <property type="entry name" value="2-METHOXY-6-POLYPRENYL-1,4-BENZOQUINOL METHYLASE, MITOCHONDRIAL"/>
    <property type="match status" value="1"/>
</dbReference>
<reference evidence="3" key="1">
    <citation type="submission" date="2016-10" db="EMBL/GenBank/DDBJ databases">
        <authorList>
            <person name="Varghese N."/>
            <person name="Submissions S."/>
        </authorList>
    </citation>
    <scope>NUCLEOTIDE SEQUENCE [LARGE SCALE GENOMIC DNA]</scope>
    <source>
        <strain evidence="3">DC30,IBRC 10041,KCTC 4046</strain>
    </source>
</reference>
<keyword evidence="3" id="KW-1185">Reference proteome</keyword>
<dbReference type="GO" id="GO:0008757">
    <property type="term" value="F:S-adenosylmethionine-dependent methyltransferase activity"/>
    <property type="evidence" value="ECO:0007669"/>
    <property type="project" value="InterPro"/>
</dbReference>
<dbReference type="AlphaFoldDB" id="A0A1H3L0F3"/>
<evidence type="ECO:0000259" key="1">
    <source>
        <dbReference type="Pfam" id="PF08241"/>
    </source>
</evidence>
<keyword evidence="2" id="KW-0489">Methyltransferase</keyword>
<dbReference type="EMBL" id="FNPC01000006">
    <property type="protein sequence ID" value="SDY57719.1"/>
    <property type="molecule type" value="Genomic_DNA"/>
</dbReference>
<dbReference type="CDD" id="cd02440">
    <property type="entry name" value="AdoMet_MTases"/>
    <property type="match status" value="1"/>
</dbReference>
<dbReference type="Pfam" id="PF08241">
    <property type="entry name" value="Methyltransf_11"/>
    <property type="match status" value="1"/>
</dbReference>
<protein>
    <submittedName>
        <fullName evidence="2">Phosphatidylethanolamine N-methyltransferase /phosphatidyl-N-methylethanolamine N-methyltransferase</fullName>
    </submittedName>
</protein>
<dbReference type="PANTHER" id="PTHR43591">
    <property type="entry name" value="METHYLTRANSFERASE"/>
    <property type="match status" value="1"/>
</dbReference>
<accession>A0A1H3L0F3</accession>
<proteinExistence type="predicted"/>
<dbReference type="Proteomes" id="UP000199079">
    <property type="component" value="Unassembled WGS sequence"/>
</dbReference>
<dbReference type="GO" id="GO:0032259">
    <property type="term" value="P:methylation"/>
    <property type="evidence" value="ECO:0007669"/>
    <property type="project" value="UniProtKB-KW"/>
</dbReference>
<evidence type="ECO:0000313" key="2">
    <source>
        <dbReference type="EMBL" id="SDY57719.1"/>
    </source>
</evidence>
<organism evidence="2 3">
    <name type="scientific">Halopenitus persicus</name>
    <dbReference type="NCBI Taxonomy" id="1048396"/>
    <lineage>
        <taxon>Archaea</taxon>
        <taxon>Methanobacteriati</taxon>
        <taxon>Methanobacteriota</taxon>
        <taxon>Stenosarchaea group</taxon>
        <taxon>Halobacteria</taxon>
        <taxon>Halobacteriales</taxon>
        <taxon>Haloferacaceae</taxon>
        <taxon>Halopenitus</taxon>
    </lineage>
</organism>
<gene>
    <name evidence="2" type="ORF">SAMN05216564_106234</name>
</gene>
<dbReference type="Gene3D" id="3.40.50.150">
    <property type="entry name" value="Vaccinia Virus protein VP39"/>
    <property type="match status" value="1"/>
</dbReference>
<feature type="domain" description="Methyltransferase type 11" evidence="1">
    <location>
        <begin position="48"/>
        <end position="139"/>
    </location>
</feature>
<keyword evidence="2" id="KW-0808">Transferase</keyword>
<evidence type="ECO:0000313" key="3">
    <source>
        <dbReference type="Proteomes" id="UP000199079"/>
    </source>
</evidence>
<sequence>MALTNRWNRARYRLYAPIYDMVAWPLERGRKRAIERLEPNPDGRILILGCGTGMDLEHLPDSASVTAIDLTPTMVRRTAARGAALGRDVRTGIADAHDLPFADESFDAVLLHLVLSVVPDPAAVVAETDRVLVSDGRVSIYDKFSPQDGDPSLARRIANPVARLLFADLNRPLESMVADTSLTVGHREHFLGGLYTVTIAQPR</sequence>
<name>A0A1H3L0F3_9EURY</name>
<dbReference type="InterPro" id="IPR013216">
    <property type="entry name" value="Methyltransf_11"/>
</dbReference>
<dbReference type="SUPFAM" id="SSF53335">
    <property type="entry name" value="S-adenosyl-L-methionine-dependent methyltransferases"/>
    <property type="match status" value="1"/>
</dbReference>
<dbReference type="InterPro" id="IPR029063">
    <property type="entry name" value="SAM-dependent_MTases_sf"/>
</dbReference>